<keyword evidence="1" id="KW-0732">Signal</keyword>
<keyword evidence="3" id="KW-1185">Reference proteome</keyword>
<accession>G8TVE5</accession>
<evidence type="ECO:0000256" key="1">
    <source>
        <dbReference type="SAM" id="SignalP"/>
    </source>
</evidence>
<evidence type="ECO:0000313" key="2">
    <source>
        <dbReference type="EMBL" id="AEW05864.1"/>
    </source>
</evidence>
<reference evidence="3" key="1">
    <citation type="submission" date="2011-12" db="EMBL/GenBank/DDBJ databases">
        <title>The complete genome of chromosome of Sulfobacillus acidophilus DSM 10332.</title>
        <authorList>
            <person name="Lucas S."/>
            <person name="Han J."/>
            <person name="Lapidus A."/>
            <person name="Bruce D."/>
            <person name="Goodwin L."/>
            <person name="Pitluck S."/>
            <person name="Peters L."/>
            <person name="Kyrpides N."/>
            <person name="Mavromatis K."/>
            <person name="Ivanova N."/>
            <person name="Mikhailova N."/>
            <person name="Chertkov O."/>
            <person name="Saunders E."/>
            <person name="Detter J.C."/>
            <person name="Tapia R."/>
            <person name="Han C."/>
            <person name="Land M."/>
            <person name="Hauser L."/>
            <person name="Markowitz V."/>
            <person name="Cheng J.-F."/>
            <person name="Hugenholtz P."/>
            <person name="Woyke T."/>
            <person name="Wu D."/>
            <person name="Pukall R."/>
            <person name="Gehrich-Schroeter G."/>
            <person name="Schneider S."/>
            <person name="Klenk H.-P."/>
            <person name="Eisen J.A."/>
        </authorList>
    </citation>
    <scope>NUCLEOTIDE SEQUENCE [LARGE SCALE GENOMIC DNA]</scope>
    <source>
        <strain evidence="3">ATCC 700253 / DSM 10332 / NAL</strain>
    </source>
</reference>
<dbReference type="SUPFAM" id="SSF51004">
    <property type="entry name" value="C-terminal (heme d1) domain of cytochrome cd1-nitrite reductase"/>
    <property type="match status" value="1"/>
</dbReference>
<feature type="chain" id="PRO_5038631195" evidence="1">
    <location>
        <begin position="19"/>
        <end position="187"/>
    </location>
</feature>
<dbReference type="Gene3D" id="2.130.10.10">
    <property type="entry name" value="YVTN repeat-like/Quinoprotein amine dehydrogenase"/>
    <property type="match status" value="1"/>
</dbReference>
<feature type="signal peptide" evidence="1">
    <location>
        <begin position="1"/>
        <end position="18"/>
    </location>
</feature>
<dbReference type="PATRIC" id="fig|679936.5.peg.2486"/>
<dbReference type="HOGENOM" id="CLU_1446959_0_0_9"/>
<dbReference type="EMBL" id="CP003179">
    <property type="protein sequence ID" value="AEW05864.1"/>
    <property type="molecule type" value="Genomic_DNA"/>
</dbReference>
<proteinExistence type="predicted"/>
<sequence length="187" mass="19370">MRVPVRLSAVATILASLAAGCGQTTTPTATTEPAVHPAPPSDGYVFVMNTGSDTISVIDPKTNTVIKTLNAQGMTLSPYPSDQYAPGSGYVLSGWKNTLSILKVSGTSVSLVKNIPLPTSVTTKNGTPVPQTGVWGDITPSGTGVVAVREAEKYLFLNMNPHSKTFGQVEYSIDTAQLGPHGTGIGP</sequence>
<dbReference type="KEGG" id="sap:Sulac_2401"/>
<dbReference type="STRING" id="679936.Sulac_2401"/>
<dbReference type="PROSITE" id="PS51257">
    <property type="entry name" value="PROKAR_LIPOPROTEIN"/>
    <property type="match status" value="1"/>
</dbReference>
<dbReference type="AlphaFoldDB" id="G8TVE5"/>
<gene>
    <name evidence="2" type="ordered locus">Sulac_2401</name>
</gene>
<name>G8TVE5_SULAD</name>
<dbReference type="Proteomes" id="UP000005439">
    <property type="component" value="Chromosome"/>
</dbReference>
<organism evidence="2 3">
    <name type="scientific">Sulfobacillus acidophilus (strain ATCC 700253 / DSM 10332 / NAL)</name>
    <dbReference type="NCBI Taxonomy" id="679936"/>
    <lineage>
        <taxon>Bacteria</taxon>
        <taxon>Bacillati</taxon>
        <taxon>Bacillota</taxon>
        <taxon>Clostridia</taxon>
        <taxon>Eubacteriales</taxon>
        <taxon>Clostridiales Family XVII. Incertae Sedis</taxon>
        <taxon>Sulfobacillus</taxon>
    </lineage>
</organism>
<dbReference type="InterPro" id="IPR011048">
    <property type="entry name" value="Haem_d1_sf"/>
</dbReference>
<evidence type="ECO:0000313" key="3">
    <source>
        <dbReference type="Proteomes" id="UP000005439"/>
    </source>
</evidence>
<dbReference type="InterPro" id="IPR011964">
    <property type="entry name" value="YVTN_b-propeller_repeat"/>
</dbReference>
<dbReference type="NCBIfam" id="TIGR02276">
    <property type="entry name" value="beta_rpt_yvtn"/>
    <property type="match status" value="1"/>
</dbReference>
<dbReference type="InterPro" id="IPR015943">
    <property type="entry name" value="WD40/YVTN_repeat-like_dom_sf"/>
</dbReference>
<protein>
    <submittedName>
        <fullName evidence="2">40-residue YVTN family beta-propeller repeat protein</fullName>
    </submittedName>
</protein>
<reference evidence="2 3" key="2">
    <citation type="journal article" date="2012" name="Stand. Genomic Sci.">
        <title>Complete genome sequence of the moderately thermophilic mineral-sulfide-oxidizing firmicute Sulfobacillus acidophilus type strain (NAL(T)).</title>
        <authorList>
            <person name="Anderson I."/>
            <person name="Chertkov O."/>
            <person name="Chen A."/>
            <person name="Saunders E."/>
            <person name="Lapidus A."/>
            <person name="Nolan M."/>
            <person name="Lucas S."/>
            <person name="Hammon N."/>
            <person name="Deshpande S."/>
            <person name="Cheng J.F."/>
            <person name="Han C."/>
            <person name="Tapia R."/>
            <person name="Goodwin L.A."/>
            <person name="Pitluck S."/>
            <person name="Liolios K."/>
            <person name="Pagani I."/>
            <person name="Ivanova N."/>
            <person name="Mikhailova N."/>
            <person name="Pati A."/>
            <person name="Palaniappan K."/>
            <person name="Land M."/>
            <person name="Pan C."/>
            <person name="Rohde M."/>
            <person name="Pukall R."/>
            <person name="Goker M."/>
            <person name="Detter J.C."/>
            <person name="Woyke T."/>
            <person name="Bristow J."/>
            <person name="Eisen J.A."/>
            <person name="Markowitz V."/>
            <person name="Hugenholtz P."/>
            <person name="Kyrpides N.C."/>
            <person name="Klenk H.P."/>
            <person name="Mavromatis K."/>
        </authorList>
    </citation>
    <scope>NUCLEOTIDE SEQUENCE [LARGE SCALE GENOMIC DNA]</scope>
    <source>
        <strain evidence="3">ATCC 700253 / DSM 10332 / NAL</strain>
    </source>
</reference>